<proteinExistence type="predicted"/>
<evidence type="ECO:0000313" key="1">
    <source>
        <dbReference type="EMBL" id="JAC72948.1"/>
    </source>
</evidence>
<reference evidence="1" key="1">
    <citation type="submission" date="2014-05" db="EMBL/GenBank/DDBJ databases">
        <title>The transcriptome of the halophilic microalga Tetraselmis sp. GSL018 isolated from the Great Salt Lake, Utah.</title>
        <authorList>
            <person name="Jinkerson R.E."/>
            <person name="D'Adamo S."/>
            <person name="Posewitz M.C."/>
        </authorList>
    </citation>
    <scope>NUCLEOTIDE SEQUENCE</scope>
    <source>
        <strain evidence="1">GSL018</strain>
    </source>
</reference>
<dbReference type="EMBL" id="GBEZ01012995">
    <property type="protein sequence ID" value="JAC72948.1"/>
    <property type="molecule type" value="Transcribed_RNA"/>
</dbReference>
<protein>
    <submittedName>
        <fullName evidence="1">Uncharacterized protein</fullName>
    </submittedName>
</protein>
<feature type="non-terminal residue" evidence="1">
    <location>
        <position position="1"/>
    </location>
</feature>
<organism evidence="1">
    <name type="scientific">Tetraselmis sp. GSL018</name>
    <dbReference type="NCBI Taxonomy" id="582737"/>
    <lineage>
        <taxon>Eukaryota</taxon>
        <taxon>Viridiplantae</taxon>
        <taxon>Chlorophyta</taxon>
        <taxon>core chlorophytes</taxon>
        <taxon>Chlorodendrophyceae</taxon>
        <taxon>Chlorodendrales</taxon>
        <taxon>Chlorodendraceae</taxon>
        <taxon>Tetraselmis</taxon>
    </lineage>
</organism>
<name>A0A061RLS0_9CHLO</name>
<accession>A0A061RLS0</accession>
<gene>
    <name evidence="1" type="ORF">TSPGSL018_30115</name>
</gene>
<sequence>WHIGLSKFDAKLIFVRARMLSADEFKRRQRVISLFFIDFLEALARLSDWVSLPERKDLQIWLDNNRVKTGPYPYWIYNKKTSQGAGNPVRRSSRGFSVKTRPVHEKLSALIDLLIGGLCEAWDVFDEDAMFSTKMLLSRKWIVKPTC</sequence>
<dbReference type="AlphaFoldDB" id="A0A061RLS0"/>